<evidence type="ECO:0000313" key="3">
    <source>
        <dbReference type="WBParaSite" id="Bm1556.1"/>
    </source>
</evidence>
<name>A0A4E9FAY8_BRUMA</name>
<dbReference type="WBParaSite" id="Bm1556.1">
    <property type="protein sequence ID" value="Bm1556.1"/>
    <property type="gene ID" value="WBGene00221817"/>
</dbReference>
<protein>
    <submittedName>
        <fullName evidence="1 3">Uncharacterized protein</fullName>
    </submittedName>
</protein>
<dbReference type="RefSeq" id="XP_042934253.1">
    <property type="nucleotide sequence ID" value="XM_043078319.1"/>
</dbReference>
<organism evidence="1">
    <name type="scientific">Brugia malayi</name>
    <name type="common">Filarial nematode worm</name>
    <dbReference type="NCBI Taxonomy" id="6279"/>
    <lineage>
        <taxon>Eukaryota</taxon>
        <taxon>Metazoa</taxon>
        <taxon>Ecdysozoa</taxon>
        <taxon>Nematoda</taxon>
        <taxon>Chromadorea</taxon>
        <taxon>Rhabditida</taxon>
        <taxon>Spirurina</taxon>
        <taxon>Spiruromorpha</taxon>
        <taxon>Filarioidea</taxon>
        <taxon>Onchocercidae</taxon>
        <taxon>Brugia</taxon>
    </lineage>
</organism>
<reference evidence="1" key="2">
    <citation type="submission" date="2019-04" db="EMBL/GenBank/DDBJ databases">
        <authorList>
            <person name="Howe K."/>
            <person name="Paulini M."/>
            <person name="Williams G."/>
        </authorList>
    </citation>
    <scope>NUCLEOTIDE SEQUENCE [LARGE SCALE GENOMIC DNA]</scope>
    <source>
        <strain evidence="1">FR3</strain>
    </source>
</reference>
<sequence>MCIYGIKITDGFDFSIYYNDPERDASMAEKLDNIGMDLCQYVRLTGATASDPFQEVVVPINDKHLIDMFITCCNECERDEENWRIYLKSQFLAHRYSIIETISKYHSYELTGRLRKLNFPAICITEDYREIPVTGNNNVCYTYGKQNFINPLAGEKYPSVFKNLLKMGQYNATIAVKYSLGEYCDMNYAHLASVVESCSFGLFQHNFEYFCCCYGIILRDCQKTAALLFRKNEAKHNHLFCLFHKEKIEIDGNKEGKKSITFKMTVGTMLHIMEELNDYGYCYMHLKPDNNIKFGIDESLCIKSGLLDIRLRPIIRTYCFSTSDYDDYCPFITPDTNKTHDILCCCNHQHFCNYNPDIYTKLANQNATRPKCFYNDRYQYLFNQYYVNSTHNDVCLLHFIDSNTINDISTTSSKNGSIFHLYPGNGFYPIDFSYTFLENNTCTYVEVEVRLKSIF</sequence>
<reference evidence="3" key="3">
    <citation type="submission" date="2022-04" db="UniProtKB">
        <authorList>
            <consortium name="WormBaseParasite"/>
        </authorList>
    </citation>
    <scope>IDENTIFICATION</scope>
</reference>
<dbReference type="OrthoDB" id="5855488at2759"/>
<accession>A0A8L7SSG8</accession>
<gene>
    <name evidence="1" type="primary">Bm1556</name>
    <name evidence="1" type="ORF">BM_BM1556</name>
</gene>
<dbReference type="GeneID" id="66058243"/>
<dbReference type="EMBL" id="CAAKNF010000193">
    <property type="protein sequence ID" value="VIO93379.1"/>
    <property type="molecule type" value="Genomic_DNA"/>
</dbReference>
<accession>A0A4E9FAY8</accession>
<reference evidence="2" key="1">
    <citation type="journal article" date="2007" name="Science">
        <title>Draft genome of the filarial nematode parasite Brugia malayi.</title>
        <authorList>
            <person name="Ghedin E."/>
            <person name="Wang S."/>
            <person name="Spiro D."/>
            <person name="Caler E."/>
            <person name="Zhao Q."/>
            <person name="Crabtree J."/>
            <person name="Allen J.E."/>
            <person name="Delcher A.L."/>
            <person name="Guiliano D.B."/>
            <person name="Miranda-Saavedra D."/>
            <person name="Angiuoli S.V."/>
            <person name="Creasy T."/>
            <person name="Amedeo P."/>
            <person name="Haas B."/>
            <person name="El-Sayed N.M."/>
            <person name="Wortman J.R."/>
            <person name="Feldblyum T."/>
            <person name="Tallon L."/>
            <person name="Schatz M."/>
            <person name="Shumway M."/>
            <person name="Koo H."/>
            <person name="Salzberg S.L."/>
            <person name="Schobel S."/>
            <person name="Pertea M."/>
            <person name="Pop M."/>
            <person name="White O."/>
            <person name="Barton G.J."/>
            <person name="Carlow C.K."/>
            <person name="Crawford M.J."/>
            <person name="Daub J."/>
            <person name="Dimmic M.W."/>
            <person name="Estes C.F."/>
            <person name="Foster J.M."/>
            <person name="Ganatra M."/>
            <person name="Gregory W.F."/>
            <person name="Johnson N.M."/>
            <person name="Jin J."/>
            <person name="Komuniecki R."/>
            <person name="Korf I."/>
            <person name="Kumar S."/>
            <person name="Laney S."/>
            <person name="Li B.W."/>
            <person name="Li W."/>
            <person name="Lindblom T.H."/>
            <person name="Lustigman S."/>
            <person name="Ma D."/>
            <person name="Maina C.V."/>
            <person name="Martin D.M."/>
            <person name="McCarter J.P."/>
            <person name="McReynolds L."/>
            <person name="Mitreva M."/>
            <person name="Nutman T.B."/>
            <person name="Parkinson J."/>
            <person name="Peregrin-Alvarez J.M."/>
            <person name="Poole C."/>
            <person name="Ren Q."/>
            <person name="Saunders L."/>
            <person name="Sluder A.E."/>
            <person name="Smith K."/>
            <person name="Stanke M."/>
            <person name="Unnasch T.R."/>
            <person name="Ware J."/>
            <person name="Wei A.D."/>
            <person name="Weil G."/>
            <person name="Williams D.J."/>
            <person name="Zhang Y."/>
            <person name="Williams S.A."/>
            <person name="Fraser-Liggett C."/>
            <person name="Slatko B."/>
            <person name="Blaxter M.L."/>
            <person name="Scott A.L."/>
        </authorList>
    </citation>
    <scope>NUCLEOTIDE SEQUENCE</scope>
    <source>
        <strain evidence="2">FR3</strain>
    </source>
</reference>
<evidence type="ECO:0000313" key="1">
    <source>
        <dbReference type="EMBL" id="VIO93379.1"/>
    </source>
</evidence>
<dbReference type="Proteomes" id="UP000006672">
    <property type="component" value="Unassembled WGS sequence"/>
</dbReference>
<dbReference type="KEGG" id="bmy:BM_BM1556"/>
<keyword evidence="2" id="KW-1185">Reference proteome</keyword>
<evidence type="ECO:0000313" key="2">
    <source>
        <dbReference type="Proteomes" id="UP000006672"/>
    </source>
</evidence>
<proteinExistence type="predicted"/>
<dbReference type="CTD" id="66058243"/>
<dbReference type="AlphaFoldDB" id="A0A4E9FAY8"/>